<evidence type="ECO:0000256" key="1">
    <source>
        <dbReference type="SAM" id="MobiDB-lite"/>
    </source>
</evidence>
<sequence>METRHRRRAALPDGRAAGDRGGHRRRCAEPHARPRTPGVRPHRVTRTMGKVRCAQTADPCNKVGAPQAGQSEAARPRRPGRHRKGALDRRGRQGRLATRQLMTPGPSGAPSS</sequence>
<organism evidence="2">
    <name type="scientific">uncultured Acetobacteraceae bacterium</name>
    <dbReference type="NCBI Taxonomy" id="169975"/>
    <lineage>
        <taxon>Bacteria</taxon>
        <taxon>Pseudomonadati</taxon>
        <taxon>Pseudomonadota</taxon>
        <taxon>Alphaproteobacteria</taxon>
        <taxon>Acetobacterales</taxon>
        <taxon>Acetobacteraceae</taxon>
        <taxon>environmental samples</taxon>
    </lineage>
</organism>
<accession>A0A6J4JJ32</accession>
<dbReference type="AlphaFoldDB" id="A0A6J4JJ32"/>
<name>A0A6J4JJ32_9PROT</name>
<evidence type="ECO:0000313" key="2">
    <source>
        <dbReference type="EMBL" id="CAA9278266.1"/>
    </source>
</evidence>
<feature type="region of interest" description="Disordered" evidence="1">
    <location>
        <begin position="1"/>
        <end position="112"/>
    </location>
</feature>
<protein>
    <submittedName>
        <fullName evidence="2">Uncharacterized protein</fullName>
    </submittedName>
</protein>
<dbReference type="EMBL" id="CADCTL010000260">
    <property type="protein sequence ID" value="CAA9278266.1"/>
    <property type="molecule type" value="Genomic_DNA"/>
</dbReference>
<gene>
    <name evidence="2" type="ORF">AVDCRST_MAG04-3537</name>
</gene>
<feature type="compositionally biased region" description="Basic and acidic residues" evidence="1">
    <location>
        <begin position="16"/>
        <end position="32"/>
    </location>
</feature>
<proteinExistence type="predicted"/>
<reference evidence="2" key="1">
    <citation type="submission" date="2020-02" db="EMBL/GenBank/DDBJ databases">
        <authorList>
            <person name="Meier V. D."/>
        </authorList>
    </citation>
    <scope>NUCLEOTIDE SEQUENCE</scope>
    <source>
        <strain evidence="2">AVDCRST_MAG04</strain>
    </source>
</reference>